<dbReference type="HOGENOM" id="CLU_105419_0_0_10"/>
<evidence type="ECO:0000313" key="3">
    <source>
        <dbReference type="Proteomes" id="UP000000933"/>
    </source>
</evidence>
<dbReference type="Proteomes" id="UP000000933">
    <property type="component" value="Chromosome"/>
</dbReference>
<gene>
    <name evidence="2" type="ordered locus">SRM_00488</name>
</gene>
<protein>
    <submittedName>
        <fullName evidence="2">Uncharacterized protein</fullName>
    </submittedName>
</protein>
<dbReference type="AlphaFoldDB" id="D5H5V4"/>
<evidence type="ECO:0000313" key="2">
    <source>
        <dbReference type="EMBL" id="CBH23409.1"/>
    </source>
</evidence>
<dbReference type="KEGG" id="srm:SRM_00488"/>
<feature type="region of interest" description="Disordered" evidence="1">
    <location>
        <begin position="1"/>
        <end position="39"/>
    </location>
</feature>
<reference evidence="3" key="2">
    <citation type="submission" date="2010-04" db="EMBL/GenBank/DDBJ databases">
        <title>Genome sequence of Salinibacter ruber M8.</title>
        <authorList>
            <consortium name="Genoscope"/>
        </authorList>
    </citation>
    <scope>NUCLEOTIDE SEQUENCE [LARGE SCALE GENOMIC DNA]</scope>
    <source>
        <strain evidence="3">M8</strain>
    </source>
</reference>
<reference evidence="2 3" key="1">
    <citation type="journal article" date="2010" name="ISME J.">
        <title>Fine-scale evolution: genomic, phenotypic and ecological differentiation in two coexisting Salinibacter ruber strains.</title>
        <authorList>
            <person name="Pena A."/>
            <person name="Teeling H."/>
            <person name="Huerta-Cepas J."/>
            <person name="Santos F."/>
            <person name="Yarza P."/>
            <person name="Brito-Echeverria J."/>
            <person name="Lucio M."/>
            <person name="Schmitt-Kopplin P."/>
            <person name="Meseguer I."/>
            <person name="Schenowitz C."/>
            <person name="Dossat C."/>
            <person name="Barbe V."/>
            <person name="Dopazo J."/>
            <person name="Rossello-Mora R."/>
            <person name="Schuler M."/>
            <person name="Glockner F.O."/>
            <person name="Amann R."/>
            <person name="Gabaldon T."/>
            <person name="Anton J."/>
        </authorList>
    </citation>
    <scope>NUCLEOTIDE SEQUENCE [LARGE SCALE GENOMIC DNA]</scope>
    <source>
        <strain evidence="2 3">M8</strain>
    </source>
</reference>
<evidence type="ECO:0000256" key="1">
    <source>
        <dbReference type="SAM" id="MobiDB-lite"/>
    </source>
</evidence>
<sequence length="213" mass="22232">MTGAARPRSPGPVGPRAPHKQLTGSSLQERHARFFSPSPLRPMADPPAFSALPDDARLWIHATAAPLDDATQSALLDRLSAFMDGWTSHQQPVEGAATILDDRFLVVAAAPVGGGDISGCGIDDLAHAIDDAASALDVDWVPSLHVLYRTADGGVAAVSRRTFQQRAGDGAVTADTPVFDPSLTTLGALREGAFEAPARESWHAQLLGTPAAS</sequence>
<accession>D5H5V4</accession>
<name>D5H5V4_SALRM</name>
<dbReference type="EMBL" id="FP565814">
    <property type="protein sequence ID" value="CBH23409.1"/>
    <property type="molecule type" value="Genomic_DNA"/>
</dbReference>
<proteinExistence type="predicted"/>
<organism evidence="2 3">
    <name type="scientific">Salinibacter ruber (strain M8)</name>
    <dbReference type="NCBI Taxonomy" id="761659"/>
    <lineage>
        <taxon>Bacteria</taxon>
        <taxon>Pseudomonadati</taxon>
        <taxon>Rhodothermota</taxon>
        <taxon>Rhodothermia</taxon>
        <taxon>Rhodothermales</taxon>
        <taxon>Salinibacteraceae</taxon>
        <taxon>Salinibacter</taxon>
    </lineage>
</organism>